<dbReference type="InterPro" id="IPR042112">
    <property type="entry name" value="P_AcTrfase_dom2"/>
</dbReference>
<feature type="domain" description="Phosphate acetyl/butaryl transferase" evidence="7">
    <location>
        <begin position="250"/>
        <end position="563"/>
    </location>
</feature>
<evidence type="ECO:0000259" key="7">
    <source>
        <dbReference type="Pfam" id="PF01515"/>
    </source>
</evidence>
<accession>A0A212KC82</accession>
<sequence>MANKLFLLGTGPQCGKTIAAFGIIDYLQRQGHKVAFYRPIISYTPHGSDEILTRLIGRYKPSFTYEDAYAYTLAEVRELINDGKESHVYDTILGKCKRLEETHDFVVCIGSDFFNRDMMLEFEVNTQIAADLGAPALVVVKGSVRNGEDLSASARGTIRDLRAAAVEVIGCALSWSRLSADAAKKFKEELRNAPEEQRTPNVFVLPENADASSNADASIAYLNANMDVAAFVKAVQEHTMTVVTPKMFEFALMERAKKHKMRIVLPEGEDDRILLAAADVAARKVADIIILGDEGAVKKRLGELNLTFDGTIINPRTYAKFDEYAAAYFEARKSKGITMEQAKETMLDASYFGTMMVWKDDADGMVSGARNTTAHTITPAFQFVKMKPGITTVSSIFLMCMKDRVLAMGDCAVNPNPTPEQLAAIAVSSAQTARIFGVEPRVAMLSYSTGTSGKGPDVDAVAEATKLAQAMAPDLPIDGPLQYDAAIDPVVAKTKLPNSKVAGKATVFIFPDLNTGNNTYKAVQRAANAVAVGPILQGLNKPVNDLSRGCLVPDVINTIAITAVQAQAEKGLI</sequence>
<organism evidence="8">
    <name type="scientific">uncultured delta proteobacterium</name>
    <dbReference type="NCBI Taxonomy" id="34034"/>
    <lineage>
        <taxon>Bacteria</taxon>
        <taxon>Deltaproteobacteria</taxon>
        <taxon>environmental samples</taxon>
    </lineage>
</organism>
<dbReference type="PANTHER" id="PTHR43356:SF3">
    <property type="entry name" value="PHOSPHATE ACETYLTRANSFERASE"/>
    <property type="match status" value="1"/>
</dbReference>
<evidence type="ECO:0000256" key="4">
    <source>
        <dbReference type="ARBA" id="ARBA00022679"/>
    </source>
</evidence>
<dbReference type="InterPro" id="IPR002505">
    <property type="entry name" value="PTA_PTB"/>
</dbReference>
<dbReference type="SUPFAM" id="SSF53659">
    <property type="entry name" value="Isocitrate/Isopropylmalate dehydrogenase-like"/>
    <property type="match status" value="1"/>
</dbReference>
<dbReference type="NCBIfam" id="TIGR00651">
    <property type="entry name" value="pta"/>
    <property type="match status" value="1"/>
</dbReference>
<dbReference type="GO" id="GO:0008959">
    <property type="term" value="F:phosphate acetyltransferase activity"/>
    <property type="evidence" value="ECO:0007669"/>
    <property type="project" value="UniProtKB-EC"/>
</dbReference>
<name>A0A212KC82_9DELT</name>
<dbReference type="InterPro" id="IPR027417">
    <property type="entry name" value="P-loop_NTPase"/>
</dbReference>
<keyword evidence="4 8" id="KW-0808">Transferase</keyword>
<dbReference type="AlphaFoldDB" id="A0A212KC82"/>
<dbReference type="CDD" id="cd03109">
    <property type="entry name" value="DTBS"/>
    <property type="match status" value="1"/>
</dbReference>
<dbReference type="Pfam" id="PF01515">
    <property type="entry name" value="PTA_PTB"/>
    <property type="match status" value="1"/>
</dbReference>
<dbReference type="FunFam" id="3.40.50.10750:FF:000001">
    <property type="entry name" value="Phosphate acetyltransferase"/>
    <property type="match status" value="1"/>
</dbReference>
<dbReference type="SUPFAM" id="SSF52540">
    <property type="entry name" value="P-loop containing nucleoside triphosphate hydrolases"/>
    <property type="match status" value="1"/>
</dbReference>
<dbReference type="NCBIfam" id="NF007233">
    <property type="entry name" value="PRK09653.1"/>
    <property type="match status" value="1"/>
</dbReference>
<protein>
    <recommendedName>
        <fullName evidence="3">Phosphate acetyltransferase</fullName>
        <ecNumber evidence="2">2.3.1.8</ecNumber>
    </recommendedName>
    <alternativeName>
        <fullName evidence="6">Phosphotransacetylase</fullName>
    </alternativeName>
</protein>
<dbReference type="Gene3D" id="3.40.50.10950">
    <property type="match status" value="1"/>
</dbReference>
<comment type="pathway">
    <text evidence="1">Metabolic intermediate biosynthesis; acetyl-CoA biosynthesis; acetyl-CoA from acetate: step 2/2.</text>
</comment>
<dbReference type="Pfam" id="PF13500">
    <property type="entry name" value="AAA_26"/>
    <property type="match status" value="1"/>
</dbReference>
<dbReference type="NCBIfam" id="NF004167">
    <property type="entry name" value="PRK05632.1"/>
    <property type="match status" value="1"/>
</dbReference>
<dbReference type="Gene3D" id="3.40.50.300">
    <property type="entry name" value="P-loop containing nucleotide triphosphate hydrolases"/>
    <property type="match status" value="1"/>
</dbReference>
<evidence type="ECO:0000256" key="2">
    <source>
        <dbReference type="ARBA" id="ARBA00012707"/>
    </source>
</evidence>
<evidence type="ECO:0000313" key="8">
    <source>
        <dbReference type="EMBL" id="SBW09267.1"/>
    </source>
</evidence>
<dbReference type="InterPro" id="IPR042113">
    <property type="entry name" value="P_AcTrfase_dom1"/>
</dbReference>
<dbReference type="InterPro" id="IPR050500">
    <property type="entry name" value="Phos_Acetyltrans/Butyryltrans"/>
</dbReference>
<dbReference type="PANTHER" id="PTHR43356">
    <property type="entry name" value="PHOSPHATE ACETYLTRANSFERASE"/>
    <property type="match status" value="1"/>
</dbReference>
<proteinExistence type="predicted"/>
<evidence type="ECO:0000256" key="1">
    <source>
        <dbReference type="ARBA" id="ARBA00004989"/>
    </source>
</evidence>
<evidence type="ECO:0000256" key="6">
    <source>
        <dbReference type="ARBA" id="ARBA00031108"/>
    </source>
</evidence>
<dbReference type="EC" id="2.3.1.8" evidence="2"/>
<dbReference type="EMBL" id="FLUQ01000005">
    <property type="protein sequence ID" value="SBW09267.1"/>
    <property type="molecule type" value="Genomic_DNA"/>
</dbReference>
<reference evidence="8" key="1">
    <citation type="submission" date="2016-04" db="EMBL/GenBank/DDBJ databases">
        <authorList>
            <person name="Evans L.H."/>
            <person name="Alamgir A."/>
            <person name="Owens N."/>
            <person name="Weber N.D."/>
            <person name="Virtaneva K."/>
            <person name="Barbian K."/>
            <person name="Babar A."/>
            <person name="Rosenke K."/>
        </authorList>
    </citation>
    <scope>NUCLEOTIDE SEQUENCE</scope>
    <source>
        <strain evidence="8">86</strain>
    </source>
</reference>
<evidence type="ECO:0000256" key="3">
    <source>
        <dbReference type="ARBA" id="ARBA00021528"/>
    </source>
</evidence>
<evidence type="ECO:0000256" key="5">
    <source>
        <dbReference type="ARBA" id="ARBA00023315"/>
    </source>
</evidence>
<dbReference type="Gene3D" id="3.40.50.10750">
    <property type="entry name" value="Isocitrate/Isopropylmalate dehydrogenase-like"/>
    <property type="match status" value="1"/>
</dbReference>
<dbReference type="InterPro" id="IPR004614">
    <property type="entry name" value="P_AcTrfase"/>
</dbReference>
<keyword evidence="5 8" id="KW-0012">Acyltransferase</keyword>
<gene>
    <name evidence="8" type="ORF">KL86DPRO_50117</name>
</gene>